<evidence type="ECO:0000313" key="3">
    <source>
        <dbReference type="Proteomes" id="UP000193685"/>
    </source>
</evidence>
<evidence type="ECO:0000313" key="2">
    <source>
        <dbReference type="EMBL" id="ORY86766.1"/>
    </source>
</evidence>
<protein>
    <submittedName>
        <fullName evidence="2">Uncharacterized protein</fullName>
    </submittedName>
</protein>
<comment type="caution">
    <text evidence="2">The sequence shown here is derived from an EMBL/GenBank/DDBJ whole genome shotgun (WGS) entry which is preliminary data.</text>
</comment>
<accession>A0A1Y2FU94</accession>
<reference evidence="2 3" key="1">
    <citation type="submission" date="2016-07" db="EMBL/GenBank/DDBJ databases">
        <title>Pervasive Adenine N6-methylation of Active Genes in Fungi.</title>
        <authorList>
            <consortium name="DOE Joint Genome Institute"/>
            <person name="Mondo S.J."/>
            <person name="Dannebaum R.O."/>
            <person name="Kuo R.C."/>
            <person name="Labutti K."/>
            <person name="Haridas S."/>
            <person name="Kuo A."/>
            <person name="Salamov A."/>
            <person name="Ahrendt S.R."/>
            <person name="Lipzen A."/>
            <person name="Sullivan W."/>
            <person name="Andreopoulos W.B."/>
            <person name="Clum A."/>
            <person name="Lindquist E."/>
            <person name="Daum C."/>
            <person name="Ramamoorthy G.K."/>
            <person name="Gryganskyi A."/>
            <person name="Culley D."/>
            <person name="Magnuson J.K."/>
            <person name="James T.Y."/>
            <person name="O'Malley M.A."/>
            <person name="Stajich J.E."/>
            <person name="Spatafora J.W."/>
            <person name="Visel A."/>
            <person name="Grigoriev I.V."/>
        </authorList>
    </citation>
    <scope>NUCLEOTIDE SEQUENCE [LARGE SCALE GENOMIC DNA]</scope>
    <source>
        <strain evidence="2 3">12-1054</strain>
    </source>
</reference>
<dbReference type="RefSeq" id="XP_040727622.1">
    <property type="nucleotide sequence ID" value="XM_040870332.1"/>
</dbReference>
<keyword evidence="1" id="KW-0732">Signal</keyword>
<dbReference type="GeneID" id="63786931"/>
<dbReference type="Proteomes" id="UP000193685">
    <property type="component" value="Unassembled WGS sequence"/>
</dbReference>
<gene>
    <name evidence="2" type="ORF">BCR37DRAFT_385250</name>
</gene>
<dbReference type="EMBL" id="MCFI01000002">
    <property type="protein sequence ID" value="ORY86766.1"/>
    <property type="molecule type" value="Genomic_DNA"/>
</dbReference>
<keyword evidence="3" id="KW-1185">Reference proteome</keyword>
<feature type="signal peptide" evidence="1">
    <location>
        <begin position="1"/>
        <end position="20"/>
    </location>
</feature>
<feature type="chain" id="PRO_5012350131" evidence="1">
    <location>
        <begin position="21"/>
        <end position="225"/>
    </location>
</feature>
<dbReference type="AlphaFoldDB" id="A0A1Y2FU94"/>
<sequence length="225" mass="25958">MYWVYALLFFGRWTSILVHARNCRQILLVAYQRRSLTGPSATTESNLNNCIIDPLYTSNATRQNEVAKEIISALQGMQQDKLYCLNIKAEFDPPKPWYDNIDQNSFQDYHFRNFQYDYPGENPQCFELISVVSLERVHKNRIGGENGGPVIDCDWSDINNRIKQAIEGDQKLGPQKSEVTEDATIFEDREGWRKIKGTTNFLVFRLSKPSKHGFLDNDVDCVPLP</sequence>
<proteinExistence type="predicted"/>
<organism evidence="2 3">
    <name type="scientific">Protomyces lactucae-debilis</name>
    <dbReference type="NCBI Taxonomy" id="2754530"/>
    <lineage>
        <taxon>Eukaryota</taxon>
        <taxon>Fungi</taxon>
        <taxon>Dikarya</taxon>
        <taxon>Ascomycota</taxon>
        <taxon>Taphrinomycotina</taxon>
        <taxon>Taphrinomycetes</taxon>
        <taxon>Taphrinales</taxon>
        <taxon>Protomycetaceae</taxon>
        <taxon>Protomyces</taxon>
    </lineage>
</organism>
<evidence type="ECO:0000256" key="1">
    <source>
        <dbReference type="SAM" id="SignalP"/>
    </source>
</evidence>
<name>A0A1Y2FU94_PROLT</name>